<dbReference type="Gene3D" id="3.30.160.60">
    <property type="entry name" value="Classic Zinc Finger"/>
    <property type="match status" value="6"/>
</dbReference>
<keyword evidence="13 37" id="KW-0853">WD repeat</keyword>
<evidence type="ECO:0000256" key="25">
    <source>
        <dbReference type="ARBA" id="ARBA00023163"/>
    </source>
</evidence>
<feature type="domain" description="C2H2-type" evidence="39">
    <location>
        <begin position="801"/>
        <end position="828"/>
    </location>
</feature>
<comment type="function">
    <text evidence="32">Molecular adapter which is involved in cilium biogenesis. Part of a functional complex including OFD1 a centriolar protein involved in cilium assembly. Could regulate the cAMP-dependent phosphorylation of OFD1, and its subsequent ubiquitination by PJA2 which ultimately leads to its proteasomal degradation.</text>
</comment>
<dbReference type="InterPro" id="IPR036322">
    <property type="entry name" value="WD40_repeat_dom_sf"/>
</dbReference>
<feature type="repeat" description="WD" evidence="37">
    <location>
        <begin position="1483"/>
        <end position="1522"/>
    </location>
</feature>
<comment type="caution">
    <text evidence="41">The sequence shown here is derived from an EMBL/GenBank/DDBJ whole genome shotgun (WGS) entry which is preliminary data.</text>
</comment>
<keyword evidence="20" id="KW-0805">Transcription regulation</keyword>
<dbReference type="CDD" id="cd00200">
    <property type="entry name" value="WD40"/>
    <property type="match status" value="1"/>
</dbReference>
<evidence type="ECO:0000256" key="38">
    <source>
        <dbReference type="SAM" id="MobiDB-lite"/>
    </source>
</evidence>
<feature type="compositionally biased region" description="Basic and acidic residues" evidence="38">
    <location>
        <begin position="48"/>
        <end position="64"/>
    </location>
</feature>
<evidence type="ECO:0000256" key="1">
    <source>
        <dbReference type="ARBA" id="ARBA00003767"/>
    </source>
</evidence>
<name>A0A7J5YUV3_DISMA</name>
<dbReference type="PANTHER" id="PTHR13720:SF14">
    <property type="entry name" value="CILIA- AND FLAGELLA-ASSOCIATED PROTEIN 52"/>
    <property type="match status" value="1"/>
</dbReference>
<dbReference type="PROSITE" id="PS50294">
    <property type="entry name" value="WD_REPEATS_REGION"/>
    <property type="match status" value="4"/>
</dbReference>
<dbReference type="GO" id="GO:0003677">
    <property type="term" value="F:DNA binding"/>
    <property type="evidence" value="ECO:0007669"/>
    <property type="project" value="UniProtKB-KW"/>
</dbReference>
<keyword evidence="17" id="KW-0970">Cilium biogenesis/degradation</keyword>
<feature type="repeat" description="WD" evidence="37">
    <location>
        <begin position="1441"/>
        <end position="1482"/>
    </location>
</feature>
<dbReference type="FunFam" id="3.30.160.60:FF:000100">
    <property type="entry name" value="Zinc finger 45-like"/>
    <property type="match status" value="1"/>
</dbReference>
<feature type="domain" description="C2H2-type" evidence="39">
    <location>
        <begin position="743"/>
        <end position="770"/>
    </location>
</feature>
<dbReference type="Pfam" id="PF00400">
    <property type="entry name" value="WD40"/>
    <property type="match status" value="5"/>
</dbReference>
<comment type="function">
    <text evidence="33">Microtubule inner protein (MIP) part of the dynein-decorated doublet microtubules (DMTs) in cilia axoneme. Important for proper ciliary and flagellar beating. May act in cooperation with CFAP45 and axonemal dynein subunit DNAH11. May play a role in cell growth and/or survival.</text>
</comment>
<evidence type="ECO:0000256" key="19">
    <source>
        <dbReference type="ARBA" id="ARBA00022846"/>
    </source>
</evidence>
<evidence type="ECO:0000256" key="10">
    <source>
        <dbReference type="ARBA" id="ARBA00014199"/>
    </source>
</evidence>
<feature type="repeat" description="WD" evidence="37">
    <location>
        <begin position="1357"/>
        <end position="1390"/>
    </location>
</feature>
<keyword evidence="24" id="KW-0472">Membrane</keyword>
<comment type="similarity">
    <text evidence="29">Belongs to the CFAP52 family.</text>
</comment>
<dbReference type="GO" id="GO:0005634">
    <property type="term" value="C:nucleus"/>
    <property type="evidence" value="ECO:0007669"/>
    <property type="project" value="UniProtKB-SubCell"/>
</dbReference>
<dbReference type="InterPro" id="IPR006571">
    <property type="entry name" value="TLDc_dom"/>
</dbReference>
<evidence type="ECO:0000256" key="14">
    <source>
        <dbReference type="ARBA" id="ARBA00022723"/>
    </source>
</evidence>
<dbReference type="FunFam" id="2.130.10.10:FF:000173">
    <property type="entry name" value="Cilia- and flagella-associated protein 52"/>
    <property type="match status" value="1"/>
</dbReference>
<protein>
    <recommendedName>
        <fullName evidence="30">Cilia- and flagella-associated protein 52</fullName>
    </recommendedName>
    <alternativeName>
        <fullName evidence="11">TBC1 domain family member 24</fullName>
    </alternativeName>
    <alternativeName>
        <fullName evidence="10">TBC1 domain family member 31</fullName>
    </alternativeName>
</protein>
<comment type="subcellular location">
    <subcellularLocation>
        <location evidence="2">Cytoplasm</location>
        <location evidence="2">Cytoskeleton</location>
        <location evidence="2">Cilium basal body</location>
    </subcellularLocation>
    <subcellularLocation>
        <location evidence="7">Cytoplasm</location>
        <location evidence="7">Cytoskeleton</location>
        <location evidence="7">Flagellum axoneme</location>
    </subcellularLocation>
    <subcellularLocation>
        <location evidence="6">Cytoplasm</location>
        <location evidence="6">Cytoskeleton</location>
        <location evidence="6">Microtubule organizing center</location>
        <location evidence="6">Centrosome</location>
        <location evidence="6">Centriolar satellite</location>
    </subcellularLocation>
    <subcellularLocation>
        <location evidence="4">Cytoplasmic vesicle membrane</location>
    </subcellularLocation>
    <subcellularLocation>
        <location evidence="5">Endomembrane system</location>
        <topology evidence="5">Peripheral membrane protein</topology>
    </subcellularLocation>
    <subcellularLocation>
        <location evidence="3">Nucleus</location>
    </subcellularLocation>
    <subcellularLocation>
        <location evidence="31">Synapse</location>
    </subcellularLocation>
</comment>
<keyword evidence="18" id="KW-0862">Zinc</keyword>
<evidence type="ECO:0000256" key="18">
    <source>
        <dbReference type="ARBA" id="ARBA00022833"/>
    </source>
</evidence>
<sequence length="1522" mass="171021">MIDVSRTPEFSNFRNRNSISIHISSDQDPGSMAGGRSRQRSLSCDSLEESKNYGDRKKTEDTFLRPRSRSFYDTPEPEKSDYDEARSLLHYEVSKKEKKAKTKPNKRSPTRELNGSKGNLKSVSMMTISESDKWEICSSSGMKYGQFVDWEKIDPEAAIRYQRILQSDHQQLKTMAREGFWAMPHTLRAKAYYHIIQSINSSRTVTPDREVHHELTKELFGEQKISTHPVPDYMEAGDIPRYCLNKAGLNSVKRILLSLGKCFPDMNFCPILPEMVSLLLHFSEDEAECFHSVCRLICYNDPNKRYIDQTFLTYRASCMTFGDLANRCCRGIRKLIASSYQNLFEFYSDWIMWIFADLPFTYAIRVLDVYLLEGYKVLYRVALALLSLYKVSVSSRVADVEDFRTDMKRFVESVARHCTAERLLEMAFMIPMATRRELNLLFNANMDALMQKGVSIHQKRHSVEMVDFNNFTSSVVTVASMRVVWAWIPERFALFSPIRLFSIAEHGRSLASLYSHVEGHEPALLIIKTVDEEVFGAFLSTDLIERKKHDSEGLTYFGTGECFVCTIRTSKERYQQAMVNIMTRGSSHQQVRNSSCASSQINNSGCSPITTTLTCPAGTPQNPSYLTIPFTSPSEEPMTAKESKRPKEQEASMFIAGTDSQLIIGGDGGHALCLQEDLEGPGQVVVEVTTDTDSNESSSASEPEDSNHPEKSYTCSICSKAFDRPSKLERHKPVHTRKPKTLHQCEHCEKSFTQEEKLIRHQSCHSRTNKHPCPDCGKVFNRPSKLERHKRTHSKKPKVPHQCSYCMKTFSKLNKLVRHKRMHTGERPYTCSVCGKGFAESGFSQLGNMKEHEQNVHIKSEKYICNECGATFTRYKSLTKHQRTHTGERPYLCLTCGRRFSWSHSLSRHRRTHTHIQMSMETTKDTLSFEGPSENPSSHVISGLRVHPDREYLIYPLGSAVILKRIKDGKQEFLHGHTNNVSCISVSKGGATVIIWDYAKRTIYAQVLLHQAKVEALAFSPNDKYLVSLGGQDDGSIIVWNIETKKAVCGSPASAHSAGHCLTVQYSNTNDNIFVSAGSGTLRVWELDLPNRKIRPTECQTGKLKRIVKCIEISEDDKFIFCGTTSGDIMKVNLKTGLLCECGPAKTKYSLGVNVLRVLKSGDLLVGSGSGTFTLCSSTNFKTLKKVELDKAVTSIAIRGEGQQFFVGTSAAQMFRFSYDEFKAELISTGHNSAVKDVAICFGTSELFGTCSEEDIRLWHIDKPKELLRITVPNMTCNSLDFMADGHSIISAWNDGKIRVFAPESGRLMLTIDNAHRMGVTAIAGTKDCKRIVSGGGSGQVRVWELQPPGHRLLETMKEHKATVTCIKIKSDDKECVTASSDGACIIWDLVRFASLQMVIASTMFRTVCYHPEEYQLITSGTDRKVAYWDVYDGSAIRELEGSQAGAINGMDITQDGKHFVTGGDDKLVKVWDYMEGTVTHVGVAHSGSITSIKVCSNNRTLVSTSADGAILRWRFPHPASS</sequence>
<evidence type="ECO:0000256" key="15">
    <source>
        <dbReference type="ARBA" id="ARBA00022737"/>
    </source>
</evidence>
<comment type="subunit">
    <text evidence="35">Microtubule inner protein component of sperm flagellar doublet microtubules. Interacts with BRCA2. Interacts with the CCT chaperonin complex. Interacts with HSP70. Interacts with AK8. Interacts with CFAP45. Interacts with DNAI1. Interacts with IQDC.</text>
</comment>
<evidence type="ECO:0000313" key="41">
    <source>
        <dbReference type="EMBL" id="KAF3852277.1"/>
    </source>
</evidence>
<proteinExistence type="inferred from homology"/>
<keyword evidence="16 36" id="KW-0863">Zinc-finger</keyword>
<evidence type="ECO:0000313" key="42">
    <source>
        <dbReference type="Proteomes" id="UP000518266"/>
    </source>
</evidence>
<evidence type="ECO:0000256" key="3">
    <source>
        <dbReference type="ARBA" id="ARBA00004123"/>
    </source>
</evidence>
<feature type="compositionally biased region" description="Basic and acidic residues" evidence="38">
    <location>
        <begin position="638"/>
        <end position="650"/>
    </location>
</feature>
<dbReference type="FunFam" id="2.130.10.10:FF:001320">
    <property type="entry name" value="Predicted protein"/>
    <property type="match status" value="1"/>
</dbReference>
<evidence type="ECO:0000256" key="24">
    <source>
        <dbReference type="ARBA" id="ARBA00023136"/>
    </source>
</evidence>
<dbReference type="SMART" id="SM00355">
    <property type="entry name" value="ZnF_C2H2"/>
    <property type="match status" value="7"/>
</dbReference>
<dbReference type="SMART" id="SM00320">
    <property type="entry name" value="WD40"/>
    <property type="match status" value="11"/>
</dbReference>
<evidence type="ECO:0000256" key="8">
    <source>
        <dbReference type="ARBA" id="ARBA00006991"/>
    </source>
</evidence>
<dbReference type="PROSITE" id="PS50082">
    <property type="entry name" value="WD_REPEATS_2"/>
    <property type="match status" value="6"/>
</dbReference>
<dbReference type="OrthoDB" id="6252103at2759"/>
<organism evidence="41 42">
    <name type="scientific">Dissostichus mawsoni</name>
    <name type="common">Antarctic cod</name>
    <dbReference type="NCBI Taxonomy" id="36200"/>
    <lineage>
        <taxon>Eukaryota</taxon>
        <taxon>Metazoa</taxon>
        <taxon>Chordata</taxon>
        <taxon>Craniata</taxon>
        <taxon>Vertebrata</taxon>
        <taxon>Euteleostomi</taxon>
        <taxon>Actinopterygii</taxon>
        <taxon>Neopterygii</taxon>
        <taxon>Teleostei</taxon>
        <taxon>Neoteleostei</taxon>
        <taxon>Acanthomorphata</taxon>
        <taxon>Eupercaria</taxon>
        <taxon>Perciformes</taxon>
        <taxon>Notothenioidei</taxon>
        <taxon>Nototheniidae</taxon>
        <taxon>Dissostichus</taxon>
    </lineage>
</organism>
<comment type="similarity">
    <text evidence="8">Belongs to the krueppel C2H2-type zinc-finger protein family.</text>
</comment>
<dbReference type="GO" id="GO:0030659">
    <property type="term" value="C:cytoplasmic vesicle membrane"/>
    <property type="evidence" value="ECO:0007669"/>
    <property type="project" value="UniProtKB-SubCell"/>
</dbReference>
<evidence type="ECO:0000256" key="23">
    <source>
        <dbReference type="ARBA" id="ARBA00023125"/>
    </source>
</evidence>
<feature type="repeat" description="WD" evidence="37">
    <location>
        <begin position="1407"/>
        <end position="1439"/>
    </location>
</feature>
<dbReference type="InterPro" id="IPR036236">
    <property type="entry name" value="Znf_C2H2_sf"/>
</dbReference>
<evidence type="ECO:0000256" key="9">
    <source>
        <dbReference type="ARBA" id="ARBA00011546"/>
    </source>
</evidence>
<dbReference type="SUPFAM" id="SSF50978">
    <property type="entry name" value="WD40 repeat-like"/>
    <property type="match status" value="2"/>
</dbReference>
<dbReference type="EMBL" id="JAAKFY010000009">
    <property type="protein sequence ID" value="KAF3852277.1"/>
    <property type="molecule type" value="Genomic_DNA"/>
</dbReference>
<evidence type="ECO:0000256" key="29">
    <source>
        <dbReference type="ARBA" id="ARBA00029456"/>
    </source>
</evidence>
<feature type="compositionally biased region" description="Basic and acidic residues" evidence="38">
    <location>
        <begin position="76"/>
        <end position="95"/>
    </location>
</feature>
<keyword evidence="25" id="KW-0804">Transcription</keyword>
<keyword evidence="28" id="KW-0968">Cytoplasmic vesicle</keyword>
<evidence type="ECO:0000256" key="20">
    <source>
        <dbReference type="ARBA" id="ARBA00023015"/>
    </source>
</evidence>
<dbReference type="InterPro" id="IPR035969">
    <property type="entry name" value="Rab-GAP_TBC_sf"/>
</dbReference>
<feature type="domain" description="C2H2-type" evidence="39">
    <location>
        <begin position="771"/>
        <end position="798"/>
    </location>
</feature>
<dbReference type="PANTHER" id="PTHR13720">
    <property type="entry name" value="WD-40 REPEAT PROTEIN"/>
    <property type="match status" value="1"/>
</dbReference>
<dbReference type="GO" id="GO:0034451">
    <property type="term" value="C:centriolar satellite"/>
    <property type="evidence" value="ECO:0007669"/>
    <property type="project" value="UniProtKB-SubCell"/>
</dbReference>
<feature type="compositionally biased region" description="Polar residues" evidence="38">
    <location>
        <begin position="691"/>
        <end position="701"/>
    </location>
</feature>
<dbReference type="SUPFAM" id="SSF47923">
    <property type="entry name" value="Ypt/Rab-GAP domain of gyp1p"/>
    <property type="match status" value="1"/>
</dbReference>
<evidence type="ECO:0000259" key="40">
    <source>
        <dbReference type="PROSITE" id="PS51886"/>
    </source>
</evidence>
<accession>A0A7J5YUV3</accession>
<evidence type="ECO:0000256" key="17">
    <source>
        <dbReference type="ARBA" id="ARBA00022794"/>
    </source>
</evidence>
<evidence type="ECO:0000256" key="28">
    <source>
        <dbReference type="ARBA" id="ARBA00023329"/>
    </source>
</evidence>
<evidence type="ECO:0000256" key="6">
    <source>
        <dbReference type="ARBA" id="ARBA00004607"/>
    </source>
</evidence>
<feature type="domain" description="TLDc" evidence="40">
    <location>
        <begin position="474"/>
        <end position="692"/>
    </location>
</feature>
<evidence type="ECO:0000256" key="16">
    <source>
        <dbReference type="ARBA" id="ARBA00022771"/>
    </source>
</evidence>
<dbReference type="InterPro" id="IPR000195">
    <property type="entry name" value="Rab-GAP-TBC_dom"/>
</dbReference>
<dbReference type="Pfam" id="PF00566">
    <property type="entry name" value="RabGAP-TBC"/>
    <property type="match status" value="1"/>
</dbReference>
<dbReference type="Pfam" id="PF13912">
    <property type="entry name" value="zf-C2H2_6"/>
    <property type="match status" value="1"/>
</dbReference>
<evidence type="ECO:0000256" key="21">
    <source>
        <dbReference type="ARBA" id="ARBA00023018"/>
    </source>
</evidence>
<dbReference type="SMART" id="SM00164">
    <property type="entry name" value="TBC"/>
    <property type="match status" value="1"/>
</dbReference>
<feature type="region of interest" description="Disordered" evidence="38">
    <location>
        <begin position="631"/>
        <end position="650"/>
    </location>
</feature>
<evidence type="ECO:0000256" key="22">
    <source>
        <dbReference type="ARBA" id="ARBA00023069"/>
    </source>
</evidence>
<comment type="subunit">
    <text evidence="9">Interacts with ARF6.</text>
</comment>
<feature type="repeat" description="WD" evidence="37">
    <location>
        <begin position="1313"/>
        <end position="1347"/>
    </location>
</feature>
<dbReference type="PROSITE" id="PS00678">
    <property type="entry name" value="WD_REPEATS_1"/>
    <property type="match status" value="2"/>
</dbReference>
<dbReference type="Pfam" id="PF00096">
    <property type="entry name" value="zf-C2H2"/>
    <property type="match status" value="2"/>
</dbReference>
<keyword evidence="14" id="KW-0479">Metal-binding</keyword>
<dbReference type="GO" id="GO:0008270">
    <property type="term" value="F:zinc ion binding"/>
    <property type="evidence" value="ECO:0007669"/>
    <property type="project" value="UniProtKB-KW"/>
</dbReference>
<dbReference type="InterPro" id="IPR050630">
    <property type="entry name" value="WD_repeat_EMAP"/>
</dbReference>
<evidence type="ECO:0000256" key="26">
    <source>
        <dbReference type="ARBA" id="ARBA00023242"/>
    </source>
</evidence>
<evidence type="ECO:0000256" key="37">
    <source>
        <dbReference type="PROSITE-ProRule" id="PRU00221"/>
    </source>
</evidence>
<evidence type="ECO:0000256" key="30">
    <source>
        <dbReference type="ARBA" id="ARBA00029552"/>
    </source>
</evidence>
<keyword evidence="19" id="KW-0282">Flagellum</keyword>
<feature type="compositionally biased region" description="Basic residues" evidence="38">
    <location>
        <begin position="96"/>
        <end position="108"/>
    </location>
</feature>
<feature type="compositionally biased region" description="Low complexity" evidence="38">
    <location>
        <begin position="10"/>
        <end position="24"/>
    </location>
</feature>
<evidence type="ECO:0000256" key="12">
    <source>
        <dbReference type="ARBA" id="ARBA00022490"/>
    </source>
</evidence>
<evidence type="ECO:0000256" key="36">
    <source>
        <dbReference type="PROSITE-ProRule" id="PRU00042"/>
    </source>
</evidence>
<feature type="domain" description="C2H2-type" evidence="39">
    <location>
        <begin position="713"/>
        <end position="740"/>
    </location>
</feature>
<evidence type="ECO:0000256" key="4">
    <source>
        <dbReference type="ARBA" id="ARBA00004156"/>
    </source>
</evidence>
<feature type="region of interest" description="Disordered" evidence="38">
    <location>
        <begin position="691"/>
        <end position="712"/>
    </location>
</feature>
<evidence type="ECO:0000256" key="33">
    <source>
        <dbReference type="ARBA" id="ARBA00046056"/>
    </source>
</evidence>
<dbReference type="Gene3D" id="1.10.472.80">
    <property type="entry name" value="Ypt/Rab-GAP domain of gyp1p, domain 3"/>
    <property type="match status" value="1"/>
</dbReference>
<dbReference type="FunFam" id="3.30.160.60:FF:000862">
    <property type="entry name" value="zinc finger protein 697"/>
    <property type="match status" value="1"/>
</dbReference>
<evidence type="ECO:0000256" key="27">
    <source>
        <dbReference type="ARBA" id="ARBA00023273"/>
    </source>
</evidence>
<keyword evidence="26" id="KW-0539">Nucleus</keyword>
<dbReference type="PROSITE" id="PS50157">
    <property type="entry name" value="ZINC_FINGER_C2H2_2"/>
    <property type="match status" value="6"/>
</dbReference>
<dbReference type="InterPro" id="IPR019775">
    <property type="entry name" value="WD40_repeat_CS"/>
</dbReference>
<feature type="domain" description="C2H2-type" evidence="39">
    <location>
        <begin position="891"/>
        <end position="918"/>
    </location>
</feature>
<dbReference type="SMART" id="SM00584">
    <property type="entry name" value="TLDc"/>
    <property type="match status" value="1"/>
</dbReference>
<dbReference type="FunFam" id="3.30.160.60:FF:000060">
    <property type="entry name" value="zinc finger protein 436"/>
    <property type="match status" value="1"/>
</dbReference>
<evidence type="ECO:0000256" key="35">
    <source>
        <dbReference type="ARBA" id="ARBA00047117"/>
    </source>
</evidence>
<evidence type="ECO:0000256" key="32">
    <source>
        <dbReference type="ARBA" id="ARBA00034464"/>
    </source>
</evidence>
<dbReference type="FunFam" id="2.130.10.10:FF:000207">
    <property type="entry name" value="Cilia- and flagella-associated protein 52"/>
    <property type="match status" value="1"/>
</dbReference>
<feature type="region of interest" description="Disordered" evidence="38">
    <location>
        <begin position="1"/>
        <end position="118"/>
    </location>
</feature>
<dbReference type="Gene3D" id="2.130.10.10">
    <property type="entry name" value="YVTN repeat-like/Quinoprotein amine dehydrogenase"/>
    <property type="match status" value="3"/>
</dbReference>
<dbReference type="InterPro" id="IPR015943">
    <property type="entry name" value="WD40/YVTN_repeat-like_dom_sf"/>
</dbReference>
<feature type="repeat" description="WD" evidence="37">
    <location>
        <begin position="1007"/>
        <end position="1050"/>
    </location>
</feature>
<dbReference type="SUPFAM" id="SSF57667">
    <property type="entry name" value="beta-beta-alpha zinc fingers"/>
    <property type="match status" value="5"/>
</dbReference>
<dbReference type="GO" id="GO:0005930">
    <property type="term" value="C:axoneme"/>
    <property type="evidence" value="ECO:0007669"/>
    <property type="project" value="UniProtKB-ARBA"/>
</dbReference>
<dbReference type="GO" id="GO:0045202">
    <property type="term" value="C:synapse"/>
    <property type="evidence" value="ECO:0007669"/>
    <property type="project" value="UniProtKB-SubCell"/>
</dbReference>
<comment type="function">
    <text evidence="34">May act as a GTPase-activating protein for Rab family protein(s). Involved in neuronal projections development, probably through a negative modulation of ARF6 function. Involved in the regulation of synaptic vesicle trafficking.</text>
</comment>
<evidence type="ECO:0000256" key="31">
    <source>
        <dbReference type="ARBA" id="ARBA00034103"/>
    </source>
</evidence>
<dbReference type="PROSITE" id="PS00028">
    <property type="entry name" value="ZINC_FINGER_C2H2_1"/>
    <property type="match status" value="6"/>
</dbReference>
<dbReference type="GO" id="GO:0030030">
    <property type="term" value="P:cell projection organization"/>
    <property type="evidence" value="ECO:0007669"/>
    <property type="project" value="UniProtKB-KW"/>
</dbReference>
<dbReference type="PROSITE" id="PS51886">
    <property type="entry name" value="TLDC"/>
    <property type="match status" value="1"/>
</dbReference>
<dbReference type="GO" id="GO:0012505">
    <property type="term" value="C:endomembrane system"/>
    <property type="evidence" value="ECO:0007669"/>
    <property type="project" value="UniProtKB-SubCell"/>
</dbReference>
<keyword evidence="42" id="KW-1185">Reference proteome</keyword>
<dbReference type="FunFam" id="3.30.160.60:FF:000446">
    <property type="entry name" value="Zinc finger protein"/>
    <property type="match status" value="1"/>
</dbReference>
<dbReference type="Pfam" id="PF07534">
    <property type="entry name" value="TLD"/>
    <property type="match status" value="1"/>
</dbReference>
<dbReference type="InterPro" id="IPR013087">
    <property type="entry name" value="Znf_C2H2_type"/>
</dbReference>
<reference evidence="41 42" key="1">
    <citation type="submission" date="2020-03" db="EMBL/GenBank/DDBJ databases">
        <title>Dissostichus mawsoni Genome sequencing and assembly.</title>
        <authorList>
            <person name="Park H."/>
        </authorList>
    </citation>
    <scope>NUCLEOTIDE SEQUENCE [LARGE SCALE GENOMIC DNA]</scope>
    <source>
        <strain evidence="41">DM0001</strain>
        <tissue evidence="41">Muscle</tissue>
    </source>
</reference>
<dbReference type="Proteomes" id="UP000518266">
    <property type="component" value="Unassembled WGS sequence"/>
</dbReference>
<dbReference type="InterPro" id="IPR001680">
    <property type="entry name" value="WD40_rpt"/>
</dbReference>
<comment type="function">
    <text evidence="1">May be involved in transcriptional regulation.</text>
</comment>
<keyword evidence="21" id="KW-0770">Synapse</keyword>
<keyword evidence="22" id="KW-0969">Cilium</keyword>
<evidence type="ECO:0000256" key="7">
    <source>
        <dbReference type="ARBA" id="ARBA00004611"/>
    </source>
</evidence>
<evidence type="ECO:0000259" key="39">
    <source>
        <dbReference type="PROSITE" id="PS50157"/>
    </source>
</evidence>
<evidence type="ECO:0000256" key="2">
    <source>
        <dbReference type="ARBA" id="ARBA00004120"/>
    </source>
</evidence>
<keyword evidence="23" id="KW-0238">DNA-binding</keyword>
<evidence type="ECO:0000256" key="34">
    <source>
        <dbReference type="ARBA" id="ARBA00046245"/>
    </source>
</evidence>
<keyword evidence="12" id="KW-0963">Cytoplasm</keyword>
<feature type="domain" description="C2H2-type" evidence="39">
    <location>
        <begin position="863"/>
        <end position="890"/>
    </location>
</feature>
<evidence type="ECO:0000256" key="11">
    <source>
        <dbReference type="ARBA" id="ARBA00014206"/>
    </source>
</evidence>
<keyword evidence="15" id="KW-0677">Repeat</keyword>
<evidence type="ECO:0000256" key="5">
    <source>
        <dbReference type="ARBA" id="ARBA00004184"/>
    </source>
</evidence>
<keyword evidence="27" id="KW-0966">Cell projection</keyword>
<gene>
    <name evidence="41" type="ORF">F7725_005632</name>
</gene>
<evidence type="ECO:0000256" key="13">
    <source>
        <dbReference type="ARBA" id="ARBA00022574"/>
    </source>
</evidence>